<evidence type="ECO:0000313" key="1">
    <source>
        <dbReference type="EMBL" id="KAH8008374.1"/>
    </source>
</evidence>
<accession>A0ACB8FSP8</accession>
<organism evidence="1 2">
    <name type="scientific">Sphaerodactylus townsendi</name>
    <dbReference type="NCBI Taxonomy" id="933632"/>
    <lineage>
        <taxon>Eukaryota</taxon>
        <taxon>Metazoa</taxon>
        <taxon>Chordata</taxon>
        <taxon>Craniata</taxon>
        <taxon>Vertebrata</taxon>
        <taxon>Euteleostomi</taxon>
        <taxon>Lepidosauria</taxon>
        <taxon>Squamata</taxon>
        <taxon>Bifurcata</taxon>
        <taxon>Gekkota</taxon>
        <taxon>Sphaerodactylidae</taxon>
        <taxon>Sphaerodactylus</taxon>
    </lineage>
</organism>
<sequence length="106" mass="11748">MRCLTWFPRHLGFTCALDGNEQILMSQFSFPLPQPGWSAGGGGGHTQGDFPSPKHASYSQCLFYPTKPWIPHSGSFEPDKQLPFPVFLQSLTQSFPKHPNAELSGI</sequence>
<keyword evidence="2" id="KW-1185">Reference proteome</keyword>
<comment type="caution">
    <text evidence="1">The sequence shown here is derived from an EMBL/GenBank/DDBJ whole genome shotgun (WGS) entry which is preliminary data.</text>
</comment>
<dbReference type="EMBL" id="CM037619">
    <property type="protein sequence ID" value="KAH8008374.1"/>
    <property type="molecule type" value="Genomic_DNA"/>
</dbReference>
<dbReference type="Proteomes" id="UP000827872">
    <property type="component" value="Linkage Group LG06"/>
</dbReference>
<protein>
    <submittedName>
        <fullName evidence="1">Uncharacterized protein</fullName>
    </submittedName>
</protein>
<reference evidence="1" key="1">
    <citation type="submission" date="2021-08" db="EMBL/GenBank/DDBJ databases">
        <title>The first chromosome-level gecko genome reveals the dynamic sex chromosomes of Neotropical dwarf geckos (Sphaerodactylidae: Sphaerodactylus).</title>
        <authorList>
            <person name="Pinto B.J."/>
            <person name="Keating S.E."/>
            <person name="Gamble T."/>
        </authorList>
    </citation>
    <scope>NUCLEOTIDE SEQUENCE</scope>
    <source>
        <strain evidence="1">TG3544</strain>
    </source>
</reference>
<gene>
    <name evidence="1" type="ORF">K3G42_029345</name>
</gene>
<evidence type="ECO:0000313" key="2">
    <source>
        <dbReference type="Proteomes" id="UP000827872"/>
    </source>
</evidence>
<name>A0ACB8FSP8_9SAUR</name>
<proteinExistence type="predicted"/>